<evidence type="ECO:0000256" key="1">
    <source>
        <dbReference type="SAM" id="Coils"/>
    </source>
</evidence>
<dbReference type="SUPFAM" id="SSF52540">
    <property type="entry name" value="P-loop containing nucleoside triphosphate hydrolases"/>
    <property type="match status" value="1"/>
</dbReference>
<keyword evidence="4" id="KW-1185">Reference proteome</keyword>
<evidence type="ECO:0000313" key="4">
    <source>
        <dbReference type="Proteomes" id="UP000679749"/>
    </source>
</evidence>
<dbReference type="InterPro" id="IPR027417">
    <property type="entry name" value="P-loop_NTPase"/>
</dbReference>
<dbReference type="EMBL" id="JAGYPF010000004">
    <property type="protein sequence ID" value="MBS4214941.1"/>
    <property type="molecule type" value="Genomic_DNA"/>
</dbReference>
<comment type="caution">
    <text evidence="3">The sequence shown here is derived from an EMBL/GenBank/DDBJ whole genome shotgun (WGS) entry which is preliminary data.</text>
</comment>
<proteinExistence type="predicted"/>
<dbReference type="Pfam" id="PF07693">
    <property type="entry name" value="KAP_NTPase"/>
    <property type="match status" value="1"/>
</dbReference>
<protein>
    <recommendedName>
        <fullName evidence="2">KAP NTPase domain-containing protein</fullName>
    </recommendedName>
</protein>
<feature type="domain" description="KAP NTPase" evidence="2">
    <location>
        <begin position="3"/>
        <end position="183"/>
    </location>
</feature>
<gene>
    <name evidence="3" type="ORF">KHA99_21055</name>
</gene>
<accession>A0A942U581</accession>
<dbReference type="Proteomes" id="UP000679749">
    <property type="component" value="Unassembled WGS sequence"/>
</dbReference>
<reference evidence="3" key="1">
    <citation type="submission" date="2021-05" db="EMBL/GenBank/DDBJ databases">
        <title>Novel Bacillus species.</title>
        <authorList>
            <person name="Liu G."/>
        </authorList>
    </citation>
    <scope>NUCLEOTIDE SEQUENCE</scope>
    <source>
        <strain evidence="3">FJAT-49825</strain>
    </source>
</reference>
<name>A0A942U581_9BACI</name>
<evidence type="ECO:0000313" key="3">
    <source>
        <dbReference type="EMBL" id="MBS4214941.1"/>
    </source>
</evidence>
<dbReference type="InterPro" id="IPR011646">
    <property type="entry name" value="KAP_P-loop"/>
</dbReference>
<dbReference type="RefSeq" id="WP_213119441.1">
    <property type="nucleotide sequence ID" value="NZ_JAGYPF010000004.1"/>
</dbReference>
<keyword evidence="1" id="KW-0175">Coiled coil</keyword>
<dbReference type="AlphaFoldDB" id="A0A942U581"/>
<evidence type="ECO:0000259" key="2">
    <source>
        <dbReference type="Pfam" id="PF07693"/>
    </source>
</evidence>
<sequence>MKANEIVTVLNHFKDSSYQRVFIDGTWGIGKTKYVLDFKNAHSDACYISLFGKKDIESIIQEIYFQIVESVPNGKFKKYSRKLREVFNNVNIEFHGFTISVPLIEKLHSTLYKELGKKGTYIIIFDDLERKHHDLDIKEILGLIDSLAKIENIKTVLIAATDQLEEDEETFKNYKEKAIDRTYTIEEYADEAPLEILGEEIWKVIGIIAEEFEFNNLRTFEKTSLFIKEVIEILGEEIYTDKFTRDDVYRMCFATVFFKIEHKGEMKLLDTEKPNSDLRNAFYLNDDSGVIEYLYNYILKNSLDNVMCKSVFHHIRKWYETGTYSKEIIINLIESINSYEEKPKSFYSSEQEILEIIENTKEYIRNLNGTEPLDNIISKLNTTFAWCEVLSVDFGISIEEIVKLVGKNIPNKIDLTKSSYQNGIDLWDYHVESEEARKVVKSISEALKVEYYNLLVNQIRDCFIQKSYNEYLYLRQLQDSIISIKDNSIRDIVVKSIRDNQFFFPIPSGRITEEHWYWCRRINVLIKDIEKHWGIENYYDDFKSYIYGLEITKQDKILQHRLRHLFENN</sequence>
<dbReference type="Gene3D" id="3.40.50.300">
    <property type="entry name" value="P-loop containing nucleotide triphosphate hydrolases"/>
    <property type="match status" value="1"/>
</dbReference>
<organism evidence="3 4">
    <name type="scientific">Neobacillus rhizophilus</name>
    <dbReference type="NCBI Taxonomy" id="2833579"/>
    <lineage>
        <taxon>Bacteria</taxon>
        <taxon>Bacillati</taxon>
        <taxon>Bacillota</taxon>
        <taxon>Bacilli</taxon>
        <taxon>Bacillales</taxon>
        <taxon>Bacillaceae</taxon>
        <taxon>Neobacillus</taxon>
    </lineage>
</organism>
<feature type="coiled-coil region" evidence="1">
    <location>
        <begin position="150"/>
        <end position="177"/>
    </location>
</feature>